<evidence type="ECO:0000313" key="1">
    <source>
        <dbReference type="EMBL" id="MBD2800051.1"/>
    </source>
</evidence>
<reference evidence="1" key="2">
    <citation type="journal article" date="2024" name="Toxins">
        <title>Genome Sequence Analysis of Native Xenorhabdus Strains Isolated from Entomopathogenic Nematodes in Argentina.</title>
        <authorList>
            <person name="Palma L."/>
            <person name="Frizzo L."/>
            <person name="Kaiser S."/>
            <person name="Berry C."/>
            <person name="Caballero P."/>
            <person name="Bode H.B."/>
            <person name="Del Valle E.E."/>
        </authorList>
    </citation>
    <scope>NUCLEOTIDE SEQUENCE</scope>
    <source>
        <strain evidence="1">M</strain>
    </source>
</reference>
<reference evidence="1" key="1">
    <citation type="submission" date="2020-09" db="EMBL/GenBank/DDBJ databases">
        <authorList>
            <person name="Palma L."/>
            <person name="Caballero P."/>
            <person name="Berry C."/>
            <person name="Del Valle E."/>
        </authorList>
    </citation>
    <scope>NUCLEOTIDE SEQUENCE</scope>
    <source>
        <strain evidence="1">M</strain>
    </source>
</reference>
<comment type="caution">
    <text evidence="1">The sequence shown here is derived from an EMBL/GenBank/DDBJ whole genome shotgun (WGS) entry which is preliminary data.</text>
</comment>
<name>A0AAW3YQZ5_9GAMM</name>
<protein>
    <submittedName>
        <fullName evidence="1">Uncharacterized protein</fullName>
    </submittedName>
</protein>
<organism evidence="1">
    <name type="scientific">Xenorhabdus szentirmaii</name>
    <dbReference type="NCBI Taxonomy" id="290112"/>
    <lineage>
        <taxon>Bacteria</taxon>
        <taxon>Pseudomonadati</taxon>
        <taxon>Pseudomonadota</taxon>
        <taxon>Gammaproteobacteria</taxon>
        <taxon>Enterobacterales</taxon>
        <taxon>Morganellaceae</taxon>
        <taxon>Xenorhabdus</taxon>
    </lineage>
</organism>
<dbReference type="EMBL" id="JACXBF010000128">
    <property type="protein sequence ID" value="MBD2800051.1"/>
    <property type="molecule type" value="Genomic_DNA"/>
</dbReference>
<gene>
    <name evidence="1" type="ORF">ID854_06155</name>
</gene>
<dbReference type="AlphaFoldDB" id="A0AAW3YQZ5"/>
<accession>A0AAW3YQZ5</accession>
<dbReference type="RefSeq" id="WP_323868638.1">
    <property type="nucleotide sequence ID" value="NZ_JACXBF010000128.1"/>
</dbReference>
<proteinExistence type="predicted"/>
<sequence>MKEKYAIWCSSSTDHTAILNNFVETKNGSKFVLDFNLKDSFIDYDHVIIIWYGEKQGELGDIFIEQNDNLDPYFNFIIEPVAIKLKNKNIDKISYLIAIPDFEYNLDIKNNGQLFFVGNIEHEIKPSHWLEQILTNM</sequence>
<dbReference type="Proteomes" id="UP001193920">
    <property type="component" value="Unassembled WGS sequence"/>
</dbReference>